<keyword evidence="6" id="KW-1185">Reference proteome</keyword>
<proteinExistence type="inferred from homology"/>
<dbReference type="PANTHER" id="PTHR21599">
    <property type="entry name" value="GLYCERATE KINASE"/>
    <property type="match status" value="1"/>
</dbReference>
<accession>A0ABT3BCM5</accession>
<keyword evidence="2 4" id="KW-0808">Transferase</keyword>
<evidence type="ECO:0000313" key="5">
    <source>
        <dbReference type="EMBL" id="MCV3271307.1"/>
    </source>
</evidence>
<evidence type="ECO:0000256" key="4">
    <source>
        <dbReference type="PIRNR" id="PIRNR006078"/>
    </source>
</evidence>
<dbReference type="RefSeq" id="WP_263843634.1">
    <property type="nucleotide sequence ID" value="NZ_JALIEB010000004.1"/>
</dbReference>
<evidence type="ECO:0000256" key="1">
    <source>
        <dbReference type="ARBA" id="ARBA00006284"/>
    </source>
</evidence>
<dbReference type="PIRSF" id="PIRSF006078">
    <property type="entry name" value="GlxK"/>
    <property type="match status" value="1"/>
</dbReference>
<dbReference type="Pfam" id="PF02595">
    <property type="entry name" value="Gly_kinase"/>
    <property type="match status" value="1"/>
</dbReference>
<dbReference type="PANTHER" id="PTHR21599:SF0">
    <property type="entry name" value="GLYCERATE KINASE"/>
    <property type="match status" value="1"/>
</dbReference>
<dbReference type="InterPro" id="IPR004381">
    <property type="entry name" value="Glycerate_kinase"/>
</dbReference>
<dbReference type="InterPro" id="IPR036129">
    <property type="entry name" value="Glycerate_kinase_sf"/>
</dbReference>
<comment type="similarity">
    <text evidence="1 4">Belongs to the glycerate kinase type-1 family.</text>
</comment>
<keyword evidence="3 4" id="KW-0418">Kinase</keyword>
<dbReference type="GO" id="GO:0016301">
    <property type="term" value="F:kinase activity"/>
    <property type="evidence" value="ECO:0007669"/>
    <property type="project" value="UniProtKB-KW"/>
</dbReference>
<dbReference type="NCBIfam" id="TIGR00045">
    <property type="entry name" value="glycerate kinase"/>
    <property type="match status" value="1"/>
</dbReference>
<reference evidence="5 6" key="1">
    <citation type="submission" date="2022-04" db="EMBL/GenBank/DDBJ databases">
        <title>Roseobacter sp. WL0113 is a bacterium isolated from neritic sediment.</title>
        <authorList>
            <person name="Wang L."/>
            <person name="He W."/>
            <person name="Zhang D.-F."/>
        </authorList>
    </citation>
    <scope>NUCLEOTIDE SEQUENCE [LARGE SCALE GENOMIC DNA]</scope>
    <source>
        <strain evidence="5 6">WL0113</strain>
    </source>
</reference>
<dbReference type="Gene3D" id="3.40.50.10350">
    <property type="entry name" value="Glycerate kinase, domain 1"/>
    <property type="match status" value="1"/>
</dbReference>
<evidence type="ECO:0000256" key="3">
    <source>
        <dbReference type="ARBA" id="ARBA00022777"/>
    </source>
</evidence>
<sequence>MTFTILVAPSGFKESLSVDDVTRAISKGVRSALPAARVLEAPMVDGGEGFTQALVNATGGRLHEATVTGPVGAPVSSFFGIMGGPGPRTAVLEMAAAAGLSLVPKTMRDPGRTTSYGVGELILRALDQGVDRILVGCGDSGINDGGAGMAQALGARLLDCAGEEIGLGGYELSRLSHIDTSGLDPRLAQVTIDVAVNWHNVLLGPKGVARVFGPQKGASPEQVDALEAGLARYASVIRAQTGLDLAHANGSGASGGLGTGLVAFAGATLHPRFDVVMQYLRFDEMLAEADLVITAEGSLDGQSPYGKVPCEVARRARERGIQTIALAGTLGKGVRETLDNGIDAFASIIKRPCSLDEAIHKGEKLLRRAAEDAMRMMIVGMRL</sequence>
<dbReference type="InterPro" id="IPR018193">
    <property type="entry name" value="Glyc_kinase_flavodox-like_fold"/>
</dbReference>
<evidence type="ECO:0000313" key="6">
    <source>
        <dbReference type="Proteomes" id="UP001208690"/>
    </source>
</evidence>
<dbReference type="SUPFAM" id="SSF110738">
    <property type="entry name" value="Glycerate kinase I"/>
    <property type="match status" value="1"/>
</dbReference>
<comment type="caution">
    <text evidence="5">The sequence shown here is derived from an EMBL/GenBank/DDBJ whole genome shotgun (WGS) entry which is preliminary data.</text>
</comment>
<dbReference type="EMBL" id="JALIEB010000004">
    <property type="protein sequence ID" value="MCV3271307.1"/>
    <property type="molecule type" value="Genomic_DNA"/>
</dbReference>
<dbReference type="Gene3D" id="3.90.1510.10">
    <property type="entry name" value="Glycerate kinase, domain 2"/>
    <property type="match status" value="1"/>
</dbReference>
<evidence type="ECO:0000256" key="2">
    <source>
        <dbReference type="ARBA" id="ARBA00022679"/>
    </source>
</evidence>
<organism evidence="5 6">
    <name type="scientific">Roseobacter sinensis</name>
    <dbReference type="NCBI Taxonomy" id="2931391"/>
    <lineage>
        <taxon>Bacteria</taxon>
        <taxon>Pseudomonadati</taxon>
        <taxon>Pseudomonadota</taxon>
        <taxon>Alphaproteobacteria</taxon>
        <taxon>Rhodobacterales</taxon>
        <taxon>Roseobacteraceae</taxon>
        <taxon>Roseobacter</taxon>
    </lineage>
</organism>
<gene>
    <name evidence="5" type="ORF">MUB52_07705</name>
</gene>
<protein>
    <submittedName>
        <fullName evidence="5">Glycerate kinase</fullName>
    </submittedName>
</protein>
<name>A0ABT3BCM5_9RHOB</name>
<dbReference type="Proteomes" id="UP001208690">
    <property type="component" value="Unassembled WGS sequence"/>
</dbReference>
<dbReference type="InterPro" id="IPR018197">
    <property type="entry name" value="Glycerate_kinase_RE-like"/>
</dbReference>